<protein>
    <submittedName>
        <fullName evidence="8">FMN-linked oxidoreductase</fullName>
    </submittedName>
</protein>
<reference evidence="8" key="1">
    <citation type="journal article" date="2020" name="Stud. Mycol.">
        <title>101 Dothideomycetes genomes: a test case for predicting lifestyles and emergence of pathogens.</title>
        <authorList>
            <person name="Haridas S."/>
            <person name="Albert R."/>
            <person name="Binder M."/>
            <person name="Bloem J."/>
            <person name="Labutti K."/>
            <person name="Salamov A."/>
            <person name="Andreopoulos B."/>
            <person name="Baker S."/>
            <person name="Barry K."/>
            <person name="Bills G."/>
            <person name="Bluhm B."/>
            <person name="Cannon C."/>
            <person name="Castanera R."/>
            <person name="Culley D."/>
            <person name="Daum C."/>
            <person name="Ezra D."/>
            <person name="Gonzalez J."/>
            <person name="Henrissat B."/>
            <person name="Kuo A."/>
            <person name="Liang C."/>
            <person name="Lipzen A."/>
            <person name="Lutzoni F."/>
            <person name="Magnuson J."/>
            <person name="Mondo S."/>
            <person name="Nolan M."/>
            <person name="Ohm R."/>
            <person name="Pangilinan J."/>
            <person name="Park H.-J."/>
            <person name="Ramirez L."/>
            <person name="Alfaro M."/>
            <person name="Sun H."/>
            <person name="Tritt A."/>
            <person name="Yoshinaga Y."/>
            <person name="Zwiers L.-H."/>
            <person name="Turgeon B."/>
            <person name="Goodwin S."/>
            <person name="Spatafora J."/>
            <person name="Crous P."/>
            <person name="Grigoriev I."/>
        </authorList>
    </citation>
    <scope>NUCLEOTIDE SEQUENCE</scope>
    <source>
        <strain evidence="8">CBS 101060</strain>
    </source>
</reference>
<evidence type="ECO:0000256" key="4">
    <source>
        <dbReference type="ARBA" id="ARBA00022643"/>
    </source>
</evidence>
<keyword evidence="4" id="KW-0288">FMN</keyword>
<dbReference type="InterPro" id="IPR013785">
    <property type="entry name" value="Aldolase_TIM"/>
</dbReference>
<keyword evidence="3" id="KW-0285">Flavoprotein</keyword>
<keyword evidence="5" id="KW-0665">Pyrimidine biosynthesis</keyword>
<evidence type="ECO:0000313" key="9">
    <source>
        <dbReference type="Proteomes" id="UP000799429"/>
    </source>
</evidence>
<dbReference type="Proteomes" id="UP000799429">
    <property type="component" value="Unassembled WGS sequence"/>
</dbReference>
<dbReference type="OrthoDB" id="14784at2759"/>
<feature type="domain" description="Dihydroorotate dehydrogenase catalytic" evidence="7">
    <location>
        <begin position="108"/>
        <end position="330"/>
    </location>
</feature>
<accession>A0A9P4VQY7</accession>
<dbReference type="GO" id="GO:0004152">
    <property type="term" value="F:dihydroorotate dehydrogenase activity"/>
    <property type="evidence" value="ECO:0007669"/>
    <property type="project" value="TreeGrafter"/>
</dbReference>
<dbReference type="EMBL" id="MU006090">
    <property type="protein sequence ID" value="KAF2842396.1"/>
    <property type="molecule type" value="Genomic_DNA"/>
</dbReference>
<comment type="pathway">
    <text evidence="2">Pyrimidine metabolism; UMP biosynthesis via de novo pathway.</text>
</comment>
<dbReference type="PANTHER" id="PTHR48109">
    <property type="entry name" value="DIHYDROOROTATE DEHYDROGENASE (QUINONE), MITOCHONDRIAL-RELATED"/>
    <property type="match status" value="1"/>
</dbReference>
<name>A0A9P4VQY7_9PEZI</name>
<comment type="cofactor">
    <cofactor evidence="1">
        <name>FMN</name>
        <dbReference type="ChEBI" id="CHEBI:58210"/>
    </cofactor>
</comment>
<gene>
    <name evidence="8" type="ORF">M501DRAFT_1008319</name>
</gene>
<dbReference type="InterPro" id="IPR050074">
    <property type="entry name" value="DHO_dehydrogenase"/>
</dbReference>
<keyword evidence="6" id="KW-0560">Oxidoreductase</keyword>
<dbReference type="GO" id="GO:0006207">
    <property type="term" value="P:'de novo' pyrimidine nucleobase biosynthetic process"/>
    <property type="evidence" value="ECO:0007669"/>
    <property type="project" value="TreeGrafter"/>
</dbReference>
<dbReference type="Gene3D" id="3.20.20.70">
    <property type="entry name" value="Aldolase class I"/>
    <property type="match status" value="1"/>
</dbReference>
<dbReference type="GO" id="GO:0005737">
    <property type="term" value="C:cytoplasm"/>
    <property type="evidence" value="ECO:0007669"/>
    <property type="project" value="InterPro"/>
</dbReference>
<dbReference type="InterPro" id="IPR005720">
    <property type="entry name" value="Dihydroorotate_DH_cat"/>
</dbReference>
<dbReference type="AlphaFoldDB" id="A0A9P4VQY7"/>
<evidence type="ECO:0000259" key="7">
    <source>
        <dbReference type="Pfam" id="PF01180"/>
    </source>
</evidence>
<evidence type="ECO:0000313" key="8">
    <source>
        <dbReference type="EMBL" id="KAF2842396.1"/>
    </source>
</evidence>
<evidence type="ECO:0000256" key="5">
    <source>
        <dbReference type="ARBA" id="ARBA00022975"/>
    </source>
</evidence>
<organism evidence="8 9">
    <name type="scientific">Patellaria atrata CBS 101060</name>
    <dbReference type="NCBI Taxonomy" id="1346257"/>
    <lineage>
        <taxon>Eukaryota</taxon>
        <taxon>Fungi</taxon>
        <taxon>Dikarya</taxon>
        <taxon>Ascomycota</taxon>
        <taxon>Pezizomycotina</taxon>
        <taxon>Dothideomycetes</taxon>
        <taxon>Dothideomycetes incertae sedis</taxon>
        <taxon>Patellariales</taxon>
        <taxon>Patellariaceae</taxon>
        <taxon>Patellaria</taxon>
    </lineage>
</organism>
<dbReference type="Gene3D" id="2.30.26.10">
    <property type="entry name" value="Dihydroorotate Dehydrogenase A, chain A, domain 2"/>
    <property type="match status" value="1"/>
</dbReference>
<dbReference type="SUPFAM" id="SSF51395">
    <property type="entry name" value="FMN-linked oxidoreductases"/>
    <property type="match status" value="1"/>
</dbReference>
<proteinExistence type="predicted"/>
<comment type="caution">
    <text evidence="8">The sequence shown here is derived from an EMBL/GenBank/DDBJ whole genome shotgun (WGS) entry which is preliminary data.</text>
</comment>
<evidence type="ECO:0000256" key="6">
    <source>
        <dbReference type="ARBA" id="ARBA00023002"/>
    </source>
</evidence>
<evidence type="ECO:0000256" key="1">
    <source>
        <dbReference type="ARBA" id="ARBA00001917"/>
    </source>
</evidence>
<dbReference type="GO" id="GO:0006221">
    <property type="term" value="P:pyrimidine nucleotide biosynthetic process"/>
    <property type="evidence" value="ECO:0007669"/>
    <property type="project" value="UniProtKB-KW"/>
</dbReference>
<evidence type="ECO:0000256" key="2">
    <source>
        <dbReference type="ARBA" id="ARBA00004725"/>
    </source>
</evidence>
<dbReference type="InterPro" id="IPR023359">
    <property type="entry name" value="Dihydro_DH_chainA_dom2"/>
</dbReference>
<sequence>MPLTIDPPLLNSATPWATDLADLKALYDSPYTGAVTTRTSMLNGFRHNPKHHQYTFFDPSNHAVTPNAKKPKEYATSSLNTLGYSPKRLKEYLVFISQIAKGLGNQVKDATNEGRPVAKAKPFIISVTGTPDEVAECYRLICLHQAMVPMPLAMEVNLSCPNIPGQPPPAYSGEIFPPLTLRSSAPVPIGLKTPPYTQADQFCTLVDELCKSATGSGKRKTCCPISFLTCTNTLGFSLLLDEAGPVLNSLDGSGVGGLGGAALHPLALGNVRTISAALKAHRETRHVRVIGVGGVSDKAGFERMRMAGAGAVGVGTAVGREGVGIFEKIMG</sequence>
<dbReference type="PANTHER" id="PTHR48109:SF1">
    <property type="entry name" value="DIHYDROOROTATE DEHYDROGENASE (FUMARATE)"/>
    <property type="match status" value="1"/>
</dbReference>
<dbReference type="Pfam" id="PF01180">
    <property type="entry name" value="DHO_dh"/>
    <property type="match status" value="1"/>
</dbReference>
<evidence type="ECO:0000256" key="3">
    <source>
        <dbReference type="ARBA" id="ARBA00022630"/>
    </source>
</evidence>
<keyword evidence="9" id="KW-1185">Reference proteome</keyword>